<proteinExistence type="predicted"/>
<feature type="domain" description="Saccharopine dehydrogenase NADP binding" evidence="1">
    <location>
        <begin position="4"/>
        <end position="122"/>
    </location>
</feature>
<dbReference type="AlphaFoldDB" id="A0AA51X8P3"/>
<organism evidence="2 3">
    <name type="scientific">Pleionea litopenaei</name>
    <dbReference type="NCBI Taxonomy" id="3070815"/>
    <lineage>
        <taxon>Bacteria</taxon>
        <taxon>Pseudomonadati</taxon>
        <taxon>Pseudomonadota</taxon>
        <taxon>Gammaproteobacteria</taxon>
        <taxon>Oceanospirillales</taxon>
        <taxon>Pleioneaceae</taxon>
        <taxon>Pleionea</taxon>
    </lineage>
</organism>
<dbReference type="Proteomes" id="UP001239782">
    <property type="component" value="Chromosome"/>
</dbReference>
<dbReference type="EMBL" id="CP133548">
    <property type="protein sequence ID" value="WMS88300.1"/>
    <property type="molecule type" value="Genomic_DNA"/>
</dbReference>
<dbReference type="InterPro" id="IPR005097">
    <property type="entry name" value="Sacchrp_dh_NADP-bd"/>
</dbReference>
<sequence>MSNILIYGANGYTGQLIVDTAHKQQLQFTIAGRNATAIEQLANHYQCPSLAFDLSNHEVLTNHLKAFDMVIHCAGPFSATAEPMMQACLASQTHYLDITGEIQVFERAQQLNQRAKDAGIVLCPGVGFDVIPTDCIASQLKEKLPDATHLKLGFDSGSGLSPGTAKTSIEGLGQGGKIRKNKQIVQVPLAYRCETIDFGNGEKNAMTIPWGDVSTAYHSTGIPNIEVFIPISPRRAKSLRRLNWVRWVLGLSPVQNYLKKKIAKSSKGPNEEQRAKLETYVWGEVRNAAGKTVTARIKTANGYELTHLGAVEVAKFLTDYQGNGGAFTPSKLIDSHLVERLEGSSEVSFEYS</sequence>
<gene>
    <name evidence="2" type="ORF">Q9312_05125</name>
</gene>
<dbReference type="PANTHER" id="PTHR43781">
    <property type="entry name" value="SACCHAROPINE DEHYDROGENASE"/>
    <property type="match status" value="1"/>
</dbReference>
<accession>A0AA51X8P3</accession>
<dbReference type="Pfam" id="PF03435">
    <property type="entry name" value="Sacchrp_dh_NADP"/>
    <property type="match status" value="1"/>
</dbReference>
<dbReference type="PANTHER" id="PTHR43781:SF1">
    <property type="entry name" value="SACCHAROPINE DEHYDROGENASE"/>
    <property type="match status" value="1"/>
</dbReference>
<dbReference type="InterPro" id="IPR036291">
    <property type="entry name" value="NAD(P)-bd_dom_sf"/>
</dbReference>
<reference evidence="2 3" key="1">
    <citation type="submission" date="2023-08" db="EMBL/GenBank/DDBJ databases">
        <title>Pleionea litopenaei sp. nov., isolated from stomach of juvenile Litopenaeus vannamei.</title>
        <authorList>
            <person name="Rho A.M."/>
            <person name="Hwang C.Y."/>
        </authorList>
    </citation>
    <scope>NUCLEOTIDE SEQUENCE [LARGE SCALE GENOMIC DNA]</scope>
    <source>
        <strain evidence="2 3">HL-JVS1</strain>
    </source>
</reference>
<dbReference type="KEGG" id="plei:Q9312_05125"/>
<evidence type="ECO:0000259" key="1">
    <source>
        <dbReference type="Pfam" id="PF03435"/>
    </source>
</evidence>
<evidence type="ECO:0000313" key="2">
    <source>
        <dbReference type="EMBL" id="WMS88300.1"/>
    </source>
</evidence>
<dbReference type="SUPFAM" id="SSF51735">
    <property type="entry name" value="NAD(P)-binding Rossmann-fold domains"/>
    <property type="match status" value="1"/>
</dbReference>
<evidence type="ECO:0000313" key="3">
    <source>
        <dbReference type="Proteomes" id="UP001239782"/>
    </source>
</evidence>
<dbReference type="RefSeq" id="WP_309203508.1">
    <property type="nucleotide sequence ID" value="NZ_CP133548.1"/>
</dbReference>
<keyword evidence="3" id="KW-1185">Reference proteome</keyword>
<dbReference type="Gene3D" id="3.40.50.720">
    <property type="entry name" value="NAD(P)-binding Rossmann-like Domain"/>
    <property type="match status" value="1"/>
</dbReference>
<name>A0AA51X8P3_9GAMM</name>
<protein>
    <submittedName>
        <fullName evidence="2">Saccharopine dehydrogenase NADP-binding domain-containing protein</fullName>
    </submittedName>
</protein>